<reference evidence="4" key="1">
    <citation type="journal article" date="2019" name="Int. J. Syst. Evol. Microbiol.">
        <title>The Global Catalogue of Microorganisms (GCM) 10K type strain sequencing project: providing services to taxonomists for standard genome sequencing and annotation.</title>
        <authorList>
            <consortium name="The Broad Institute Genomics Platform"/>
            <consortium name="The Broad Institute Genome Sequencing Center for Infectious Disease"/>
            <person name="Wu L."/>
            <person name="Ma J."/>
        </authorList>
    </citation>
    <scope>NUCLEOTIDE SEQUENCE [LARGE SCALE GENOMIC DNA]</scope>
    <source>
        <strain evidence="4">CCUG 60525</strain>
    </source>
</reference>
<evidence type="ECO:0000313" key="4">
    <source>
        <dbReference type="Proteomes" id="UP001597048"/>
    </source>
</evidence>
<sequence>MRLSNLLTVTALCWLLSGCVAPMLAMGQNQLMWSLIKPLVGLDPSSSKLFEQPMIKTRMTALLGDDYQGTLALLRTAPKLQQEGTLFYLASNDAITKGEDRASLVWNAQTNQMSALLSKGDLTQVFTESDSEQAVAWPQLVQTWLAEPESPVAKATADEVEMERRQLKEELTAAQQKLKTAEAQLKALQKEPVAKAKSKTKALVQNKLAADESADADTQ</sequence>
<evidence type="ECO:0000313" key="3">
    <source>
        <dbReference type="EMBL" id="MFD1009407.1"/>
    </source>
</evidence>
<name>A0ABW3KKP0_9GAMM</name>
<feature type="region of interest" description="Disordered" evidence="2">
    <location>
        <begin position="199"/>
        <end position="219"/>
    </location>
</feature>
<evidence type="ECO:0000256" key="2">
    <source>
        <dbReference type="SAM" id="MobiDB-lite"/>
    </source>
</evidence>
<keyword evidence="1" id="KW-0175">Coiled coil</keyword>
<evidence type="ECO:0008006" key="5">
    <source>
        <dbReference type="Google" id="ProtNLM"/>
    </source>
</evidence>
<dbReference type="Proteomes" id="UP001597048">
    <property type="component" value="Unassembled WGS sequence"/>
</dbReference>
<dbReference type="EMBL" id="JBHTJS010000059">
    <property type="protein sequence ID" value="MFD1009407.1"/>
    <property type="molecule type" value="Genomic_DNA"/>
</dbReference>
<proteinExistence type="predicted"/>
<keyword evidence="4" id="KW-1185">Reference proteome</keyword>
<comment type="caution">
    <text evidence="3">The sequence shown here is derived from an EMBL/GenBank/DDBJ whole genome shotgun (WGS) entry which is preliminary data.</text>
</comment>
<organism evidence="3 4">
    <name type="scientific">Oceanisphaera ostreae</name>
    <dbReference type="NCBI Taxonomy" id="914151"/>
    <lineage>
        <taxon>Bacteria</taxon>
        <taxon>Pseudomonadati</taxon>
        <taxon>Pseudomonadota</taxon>
        <taxon>Gammaproteobacteria</taxon>
        <taxon>Aeromonadales</taxon>
        <taxon>Aeromonadaceae</taxon>
        <taxon>Oceanisphaera</taxon>
    </lineage>
</organism>
<gene>
    <name evidence="3" type="ORF">ACFQ1C_14760</name>
</gene>
<dbReference type="PROSITE" id="PS51257">
    <property type="entry name" value="PROKAR_LIPOPROTEIN"/>
    <property type="match status" value="1"/>
</dbReference>
<dbReference type="RefSeq" id="WP_379559439.1">
    <property type="nucleotide sequence ID" value="NZ_JBHTJS010000059.1"/>
</dbReference>
<protein>
    <recommendedName>
        <fullName evidence="5">Lipoprotein</fullName>
    </recommendedName>
</protein>
<feature type="coiled-coil region" evidence="1">
    <location>
        <begin position="157"/>
        <end position="191"/>
    </location>
</feature>
<evidence type="ECO:0000256" key="1">
    <source>
        <dbReference type="SAM" id="Coils"/>
    </source>
</evidence>
<accession>A0ABW3KKP0</accession>